<dbReference type="GO" id="GO:0035267">
    <property type="term" value="C:NuA4 histone acetyltransferase complex"/>
    <property type="evidence" value="ECO:0007669"/>
    <property type="project" value="TreeGrafter"/>
</dbReference>
<evidence type="ECO:0000256" key="1">
    <source>
        <dbReference type="SAM" id="MobiDB-lite"/>
    </source>
</evidence>
<feature type="compositionally biased region" description="Low complexity" evidence="1">
    <location>
        <begin position="533"/>
        <end position="543"/>
    </location>
</feature>
<proteinExistence type="predicted"/>
<dbReference type="EMBL" id="LIAE01010286">
    <property type="protein sequence ID" value="PAV64013.1"/>
    <property type="molecule type" value="Genomic_DNA"/>
</dbReference>
<reference evidence="2 3" key="1">
    <citation type="journal article" date="2017" name="Curr. Biol.">
        <title>Genome architecture and evolution of a unichromosomal asexual nematode.</title>
        <authorList>
            <person name="Fradin H."/>
            <person name="Zegar C."/>
            <person name="Gutwein M."/>
            <person name="Lucas J."/>
            <person name="Kovtun M."/>
            <person name="Corcoran D."/>
            <person name="Baugh L.R."/>
            <person name="Kiontke K."/>
            <person name="Gunsalus K."/>
            <person name="Fitch D.H."/>
            <person name="Piano F."/>
        </authorList>
    </citation>
    <scope>NUCLEOTIDE SEQUENCE [LARGE SCALE GENOMIC DNA]</scope>
    <source>
        <strain evidence="2">PF1309</strain>
    </source>
</reference>
<gene>
    <name evidence="2" type="ORF">WR25_04930</name>
</gene>
<feature type="compositionally biased region" description="Polar residues" evidence="1">
    <location>
        <begin position="445"/>
        <end position="458"/>
    </location>
</feature>
<keyword evidence="3" id="KW-1185">Reference proteome</keyword>
<dbReference type="AlphaFoldDB" id="A0A2A2JQU4"/>
<dbReference type="OrthoDB" id="372624at2759"/>
<feature type="region of interest" description="Disordered" evidence="1">
    <location>
        <begin position="432"/>
        <end position="550"/>
    </location>
</feature>
<feature type="region of interest" description="Disordered" evidence="1">
    <location>
        <begin position="133"/>
        <end position="175"/>
    </location>
</feature>
<feature type="compositionally biased region" description="Basic and acidic residues" evidence="1">
    <location>
        <begin position="373"/>
        <end position="387"/>
    </location>
</feature>
<organism evidence="2 3">
    <name type="scientific">Diploscapter pachys</name>
    <dbReference type="NCBI Taxonomy" id="2018661"/>
    <lineage>
        <taxon>Eukaryota</taxon>
        <taxon>Metazoa</taxon>
        <taxon>Ecdysozoa</taxon>
        <taxon>Nematoda</taxon>
        <taxon>Chromadorea</taxon>
        <taxon>Rhabditida</taxon>
        <taxon>Rhabditina</taxon>
        <taxon>Rhabditomorpha</taxon>
        <taxon>Rhabditoidea</taxon>
        <taxon>Rhabditidae</taxon>
        <taxon>Diploscapter</taxon>
    </lineage>
</organism>
<feature type="region of interest" description="Disordered" evidence="1">
    <location>
        <begin position="790"/>
        <end position="882"/>
    </location>
</feature>
<name>A0A2A2JQU4_9BILA</name>
<evidence type="ECO:0000313" key="3">
    <source>
        <dbReference type="Proteomes" id="UP000218231"/>
    </source>
</evidence>
<dbReference type="GO" id="GO:0000812">
    <property type="term" value="C:Swr1 complex"/>
    <property type="evidence" value="ECO:0007669"/>
    <property type="project" value="TreeGrafter"/>
</dbReference>
<evidence type="ECO:0008006" key="4">
    <source>
        <dbReference type="Google" id="ProtNLM"/>
    </source>
</evidence>
<dbReference type="STRING" id="2018661.A0A2A2JQU4"/>
<accession>A0A2A2JQU4</accession>
<dbReference type="GO" id="GO:0003682">
    <property type="term" value="F:chromatin binding"/>
    <property type="evidence" value="ECO:0007669"/>
    <property type="project" value="TreeGrafter"/>
</dbReference>
<comment type="caution">
    <text evidence="2">The sequence shown here is derived from an EMBL/GenBank/DDBJ whole genome shotgun (WGS) entry which is preliminary data.</text>
</comment>
<evidence type="ECO:0000313" key="2">
    <source>
        <dbReference type="EMBL" id="PAV64013.1"/>
    </source>
</evidence>
<dbReference type="GO" id="GO:0006281">
    <property type="term" value="P:DNA repair"/>
    <property type="evidence" value="ECO:0007669"/>
    <property type="project" value="TreeGrafter"/>
</dbReference>
<dbReference type="PANTHER" id="PTHR46459">
    <property type="entry name" value="E1A-BINDING PROTEIN P400-RELATED"/>
    <property type="match status" value="1"/>
</dbReference>
<feature type="region of interest" description="Disordered" evidence="1">
    <location>
        <begin position="370"/>
        <end position="390"/>
    </location>
</feature>
<protein>
    <recommendedName>
        <fullName evidence="4">Myb-like domain-containing protein</fullName>
    </recommendedName>
</protein>
<feature type="compositionally biased region" description="Low complexity" evidence="1">
    <location>
        <begin position="828"/>
        <end position="853"/>
    </location>
</feature>
<sequence length="882" mass="95550">MRILAEGPEPFVNDYMPIWMPLTPPLSDGAYQDEFDIYVDETFDLIYELDPLNESRLPSTIYELHKPFIKPSSPQKQVHHHSGSSQYDLTDAGRPHQASGVNASGPYKASATATIDKSEFDIYGIDEFETRKNEVHESKSRRERQRPQAARSNEQTRRMEALPAAPPPHPEREELDYEGPEWTILEDLELLNAVKAEEEKGHQLHKTKESGLMFNWEIIAYLVNRVSHFYRSPRQCSIRYQLSIRTREQGIVVAFDPVTQKQRKVNVSQVELSHMRKGRVTTQQMYDHDANRIQSNKWINRFKLIKQQMARHMSAFRRGPFDENIVKSVQGVLVPEQMTKLSSLCVDYHNPMALADIIKTQEEKAYTHLVQQTEKRKADKMPSEERPPSPLPFFLLPRKCAVPKDAKGAVIERHPLFMEMLPICPPVTFPPSQQMQAQGAARMNIQGQGHSQGAPVTSQQQPGGNQQQITQDGQPLPRRAPPSSSQASMGSAVSQPSTSSAPHGYVVVTGGGGQVSTTGAEMQQAPRMQQVPSRSSDSGSSQSGAMPPTTQAVYRSLGSSQLGANQQVGQNQMTAIIQQVKRTQGSTATTMHVQRGSVGYMATGATQQQGQSQGQNVYSQVIVQQSRGATATGPGQGEPPIRRPVQRVAGAPGRMYASGDRFVMSSSGQQAAGGSGTPSQMRLVPSGQRIVAGGQQSGTNQGQQIQIAQGGSGQTVQAPKRMQPGGQITSGMLLQRPGAAQQVGTQQIRSNTIQGRYTQPRIMVTNTGAAGQIRQTVQQPQGATMRQILSRPMGGSTGQMVARGSGGSPQTPTVAQVLLAPPATSSEGGTSTSQPPSVGPPTSSVSSSASSPLSGPPQLQPQVVHQGKSSGAPQQDGAGSGQ</sequence>
<dbReference type="Proteomes" id="UP000218231">
    <property type="component" value="Unassembled WGS sequence"/>
</dbReference>
<feature type="region of interest" description="Disordered" evidence="1">
    <location>
        <begin position="70"/>
        <end position="111"/>
    </location>
</feature>
<dbReference type="PANTHER" id="PTHR46459:SF1">
    <property type="entry name" value="E1A-BINDING PROTEIN P400"/>
    <property type="match status" value="1"/>
</dbReference>
<feature type="compositionally biased region" description="Low complexity" evidence="1">
    <location>
        <begin position="459"/>
        <end position="495"/>
    </location>
</feature>